<evidence type="ECO:0000259" key="5">
    <source>
        <dbReference type="PROSITE" id="PS52015"/>
    </source>
</evidence>
<dbReference type="InterPro" id="IPR006260">
    <property type="entry name" value="TonB/TolA_C"/>
</dbReference>
<dbReference type="Gene3D" id="3.30.1150.10">
    <property type="match status" value="1"/>
</dbReference>
<gene>
    <name evidence="6" type="ORF">QSG27_08915</name>
</gene>
<dbReference type="RefSeq" id="WP_306705256.1">
    <property type="nucleotide sequence ID" value="NZ_JAUJFI010000031.1"/>
</dbReference>
<feature type="domain" description="TonB C-terminal" evidence="5">
    <location>
        <begin position="12"/>
        <end position="100"/>
    </location>
</feature>
<name>A0ABU0WF14_9PROT</name>
<comment type="subcellular location">
    <subcellularLocation>
        <location evidence="1">Membrane</location>
        <topology evidence="1">Single-pass membrane protein</topology>
    </subcellularLocation>
</comment>
<proteinExistence type="predicted"/>
<accession>A0ABU0WF14</accession>
<dbReference type="EMBL" id="JAUJFI010000031">
    <property type="protein sequence ID" value="MDQ2102809.1"/>
    <property type="molecule type" value="Genomic_DNA"/>
</dbReference>
<dbReference type="SUPFAM" id="SSF74653">
    <property type="entry name" value="TolA/TonB C-terminal domain"/>
    <property type="match status" value="1"/>
</dbReference>
<sequence>DAGGDGADAMQAYLEEVRRRLQARLAVPAEARRLRLGGTVQVRFTVRRDGSVPGETIAAVSGNGIAVLERSAVETVARAAPFPPPPKPATIDVPVLFAVR</sequence>
<evidence type="ECO:0000256" key="1">
    <source>
        <dbReference type="ARBA" id="ARBA00004167"/>
    </source>
</evidence>
<organism evidence="6 7">
    <name type="scientific">Azospirillum isscasi</name>
    <dbReference type="NCBI Taxonomy" id="3053926"/>
    <lineage>
        <taxon>Bacteria</taxon>
        <taxon>Pseudomonadati</taxon>
        <taxon>Pseudomonadota</taxon>
        <taxon>Alphaproteobacteria</taxon>
        <taxon>Rhodospirillales</taxon>
        <taxon>Azospirillaceae</taxon>
        <taxon>Azospirillum</taxon>
    </lineage>
</organism>
<dbReference type="Pfam" id="PF03544">
    <property type="entry name" value="TonB_C"/>
    <property type="match status" value="1"/>
</dbReference>
<evidence type="ECO:0000256" key="2">
    <source>
        <dbReference type="ARBA" id="ARBA00022692"/>
    </source>
</evidence>
<dbReference type="InterPro" id="IPR037682">
    <property type="entry name" value="TonB_C"/>
</dbReference>
<keyword evidence="2" id="KW-0812">Transmembrane</keyword>
<keyword evidence="3" id="KW-1133">Transmembrane helix</keyword>
<reference evidence="6 7" key="1">
    <citation type="submission" date="2023-06" db="EMBL/GenBank/DDBJ databases">
        <title>Azospirillum isscasensis sp.nov, a bacterium isolated from rhizosphere soil of rice.</title>
        <authorList>
            <person name="Wang H."/>
        </authorList>
    </citation>
    <scope>NUCLEOTIDE SEQUENCE [LARGE SCALE GENOMIC DNA]</scope>
    <source>
        <strain evidence="6 7">C340-1</strain>
    </source>
</reference>
<keyword evidence="7" id="KW-1185">Reference proteome</keyword>
<comment type="caution">
    <text evidence="6">The sequence shown here is derived from an EMBL/GenBank/DDBJ whole genome shotgun (WGS) entry which is preliminary data.</text>
</comment>
<dbReference type="NCBIfam" id="TIGR01352">
    <property type="entry name" value="tonB_Cterm"/>
    <property type="match status" value="1"/>
</dbReference>
<evidence type="ECO:0000313" key="6">
    <source>
        <dbReference type="EMBL" id="MDQ2102809.1"/>
    </source>
</evidence>
<evidence type="ECO:0000313" key="7">
    <source>
        <dbReference type="Proteomes" id="UP001227317"/>
    </source>
</evidence>
<protein>
    <submittedName>
        <fullName evidence="6">TonB family protein</fullName>
    </submittedName>
</protein>
<evidence type="ECO:0000256" key="4">
    <source>
        <dbReference type="ARBA" id="ARBA00023136"/>
    </source>
</evidence>
<feature type="non-terminal residue" evidence="6">
    <location>
        <position position="1"/>
    </location>
</feature>
<keyword evidence="4" id="KW-0472">Membrane</keyword>
<evidence type="ECO:0000256" key="3">
    <source>
        <dbReference type="ARBA" id="ARBA00022989"/>
    </source>
</evidence>
<dbReference type="Proteomes" id="UP001227317">
    <property type="component" value="Unassembled WGS sequence"/>
</dbReference>
<dbReference type="PROSITE" id="PS52015">
    <property type="entry name" value="TONB_CTD"/>
    <property type="match status" value="1"/>
</dbReference>